<reference evidence="2" key="1">
    <citation type="submission" date="2016-11" db="UniProtKB">
        <authorList>
            <consortium name="WormBaseParasite"/>
        </authorList>
    </citation>
    <scope>IDENTIFICATION</scope>
</reference>
<sequence length="157" mass="17169">NRFFDGGILLALIVFFTGLLCQIAVAQSSLKLRMLLLEALHRELEVPVGTRAVVLIELRHCHVRLTPDALSVLAVARSLRTGHQVLLELRAVQPAARVAAVRTRSSELGAAVRRPQIRVAAVQLELTDSLRAAVARDDLELALVHTAAHTFAKLNNH</sequence>
<accession>A0A1I8HB38</accession>
<name>A0A1I8HB38_9PLAT</name>
<evidence type="ECO:0000313" key="2">
    <source>
        <dbReference type="WBParaSite" id="maker-uti_cns_0005306-snap-gene-0.1-mRNA-1"/>
    </source>
</evidence>
<dbReference type="Proteomes" id="UP000095280">
    <property type="component" value="Unplaced"/>
</dbReference>
<dbReference type="AlphaFoldDB" id="A0A1I8HB38"/>
<keyword evidence="1" id="KW-1185">Reference proteome</keyword>
<organism evidence="1 2">
    <name type="scientific">Macrostomum lignano</name>
    <dbReference type="NCBI Taxonomy" id="282301"/>
    <lineage>
        <taxon>Eukaryota</taxon>
        <taxon>Metazoa</taxon>
        <taxon>Spiralia</taxon>
        <taxon>Lophotrochozoa</taxon>
        <taxon>Platyhelminthes</taxon>
        <taxon>Rhabditophora</taxon>
        <taxon>Macrostomorpha</taxon>
        <taxon>Macrostomida</taxon>
        <taxon>Macrostomidae</taxon>
        <taxon>Macrostomum</taxon>
    </lineage>
</organism>
<proteinExistence type="predicted"/>
<evidence type="ECO:0000313" key="1">
    <source>
        <dbReference type="Proteomes" id="UP000095280"/>
    </source>
</evidence>
<protein>
    <submittedName>
        <fullName evidence="2">Secreted protein</fullName>
    </submittedName>
</protein>
<dbReference type="WBParaSite" id="maker-uti_cns_0005306-snap-gene-0.1-mRNA-1">
    <property type="protein sequence ID" value="maker-uti_cns_0005306-snap-gene-0.1-mRNA-1"/>
    <property type="gene ID" value="maker-uti_cns_0005306-snap-gene-0.1"/>
</dbReference>